<accession>X1EZQ3</accession>
<protein>
    <submittedName>
        <fullName evidence="1">Uncharacterized protein</fullName>
    </submittedName>
</protein>
<reference evidence="1" key="1">
    <citation type="journal article" date="2014" name="Front. Microbiol.">
        <title>High frequency of phylogenetically diverse reductive dehalogenase-homologous genes in deep subseafloor sedimentary metagenomes.</title>
        <authorList>
            <person name="Kawai M."/>
            <person name="Futagami T."/>
            <person name="Toyoda A."/>
            <person name="Takaki Y."/>
            <person name="Nishi S."/>
            <person name="Hori S."/>
            <person name="Arai W."/>
            <person name="Tsubouchi T."/>
            <person name="Morono Y."/>
            <person name="Uchiyama I."/>
            <person name="Ito T."/>
            <person name="Fujiyama A."/>
            <person name="Inagaki F."/>
            <person name="Takami H."/>
        </authorList>
    </citation>
    <scope>NUCLEOTIDE SEQUENCE</scope>
    <source>
        <strain evidence="1">Expedition CK06-06</strain>
    </source>
</reference>
<feature type="non-terminal residue" evidence="1">
    <location>
        <position position="1"/>
    </location>
</feature>
<sequence length="78" mass="8770">AMWLVDIPTVGKAAFRRIDLSNQHSADNVVAQIDSVFSEQDYHSSNLERLKAEMKQSLVAEGLYEDEAAAMLKTWELS</sequence>
<name>X1EZQ3_9ZZZZ</name>
<dbReference type="EMBL" id="BART01041033">
    <property type="protein sequence ID" value="GAH22619.1"/>
    <property type="molecule type" value="Genomic_DNA"/>
</dbReference>
<dbReference type="AlphaFoldDB" id="X1EZQ3"/>
<gene>
    <name evidence="1" type="ORF">S01H4_66334</name>
</gene>
<feature type="non-terminal residue" evidence="1">
    <location>
        <position position="78"/>
    </location>
</feature>
<comment type="caution">
    <text evidence="1">The sequence shown here is derived from an EMBL/GenBank/DDBJ whole genome shotgun (WGS) entry which is preliminary data.</text>
</comment>
<proteinExistence type="predicted"/>
<organism evidence="1">
    <name type="scientific">marine sediment metagenome</name>
    <dbReference type="NCBI Taxonomy" id="412755"/>
    <lineage>
        <taxon>unclassified sequences</taxon>
        <taxon>metagenomes</taxon>
        <taxon>ecological metagenomes</taxon>
    </lineage>
</organism>
<evidence type="ECO:0000313" key="1">
    <source>
        <dbReference type="EMBL" id="GAH22619.1"/>
    </source>
</evidence>